<evidence type="ECO:0008006" key="4">
    <source>
        <dbReference type="Google" id="ProtNLM"/>
    </source>
</evidence>
<protein>
    <recommendedName>
        <fullName evidence="4">Glyoxalase-like domain-containing protein</fullName>
    </recommendedName>
</protein>
<comment type="caution">
    <text evidence="2">The sequence shown here is derived from an EMBL/GenBank/DDBJ whole genome shotgun (WGS) entry which is preliminary data.</text>
</comment>
<sequence length="355" mass="40238">MEGSTRTNMDTVPQATADCKTSPGPADSIDMSGSVQSTDKGGFLDHVVVFLPDVNRFINTYQAGSMRIRHLKQVTFVGEENDGPYCDPFAPTDDLEDKVDPKVLAPEHQERIFSALCSVWNHISTWDLEEPITLAIHGRFFRSNEQRLADLAQQKNIMRLVCKGAAFADPLDQLKIAKCIPKLEKLWIQVRHMRKELRTALAHDIRTWNTTLPKLNALALFGEEEDDLSRGDDRTLEDMRVDGVDLLCRELRLLTQKRGFLALQLVFVPISTELWEDTQNRKAKMKWPTLKQMDICVHEMTSTGKWLFSKPPKSSGTWIMNPDSNDPNAEVAVGLFKRSVPIKKEAIRTYLGEDA</sequence>
<dbReference type="Proteomes" id="UP000766486">
    <property type="component" value="Unassembled WGS sequence"/>
</dbReference>
<reference evidence="2 3" key="1">
    <citation type="submission" date="2019-06" db="EMBL/GenBank/DDBJ databases">
        <authorList>
            <person name="Broberg M."/>
        </authorList>
    </citation>
    <scope>NUCLEOTIDE SEQUENCE [LARGE SCALE GENOMIC DNA]</scope>
</reference>
<proteinExistence type="predicted"/>
<keyword evidence="3" id="KW-1185">Reference proteome</keyword>
<evidence type="ECO:0000313" key="2">
    <source>
        <dbReference type="EMBL" id="VUC22917.1"/>
    </source>
</evidence>
<evidence type="ECO:0000256" key="1">
    <source>
        <dbReference type="SAM" id="MobiDB-lite"/>
    </source>
</evidence>
<dbReference type="EMBL" id="CABFNS010000698">
    <property type="protein sequence ID" value="VUC22917.1"/>
    <property type="molecule type" value="Genomic_DNA"/>
</dbReference>
<evidence type="ECO:0000313" key="3">
    <source>
        <dbReference type="Proteomes" id="UP000766486"/>
    </source>
</evidence>
<feature type="region of interest" description="Disordered" evidence="1">
    <location>
        <begin position="1"/>
        <end position="34"/>
    </location>
</feature>
<accession>A0ABY6TW56</accession>
<organism evidence="2 3">
    <name type="scientific">Bionectria ochroleuca</name>
    <name type="common">Gliocladium roseum</name>
    <dbReference type="NCBI Taxonomy" id="29856"/>
    <lineage>
        <taxon>Eukaryota</taxon>
        <taxon>Fungi</taxon>
        <taxon>Dikarya</taxon>
        <taxon>Ascomycota</taxon>
        <taxon>Pezizomycotina</taxon>
        <taxon>Sordariomycetes</taxon>
        <taxon>Hypocreomycetidae</taxon>
        <taxon>Hypocreales</taxon>
        <taxon>Bionectriaceae</taxon>
        <taxon>Clonostachys</taxon>
    </lineage>
</organism>
<feature type="compositionally biased region" description="Polar residues" evidence="1">
    <location>
        <begin position="1"/>
        <end position="14"/>
    </location>
</feature>
<name>A0ABY6TW56_BIOOC</name>
<gene>
    <name evidence="2" type="ORF">CLO192961_LOCUS98175</name>
</gene>